<gene>
    <name evidence="2" type="ORF">ISP20_18425</name>
</gene>
<evidence type="ECO:0000256" key="1">
    <source>
        <dbReference type="SAM" id="Phobius"/>
    </source>
</evidence>
<dbReference type="EMBL" id="JADIKC010000009">
    <property type="protein sequence ID" value="MBM7123150.1"/>
    <property type="molecule type" value="Genomic_DNA"/>
</dbReference>
<reference evidence="2 3" key="1">
    <citation type="submission" date="2020-10" db="EMBL/GenBank/DDBJ databases">
        <title>Phylogeny of dyella-like bacteria.</title>
        <authorList>
            <person name="Fu J."/>
        </authorList>
    </citation>
    <scope>NUCLEOTIDE SEQUENCE [LARGE SCALE GENOMIC DNA]</scope>
    <source>
        <strain evidence="2 3">THG-B117</strain>
    </source>
</reference>
<evidence type="ECO:0008006" key="4">
    <source>
        <dbReference type="Google" id="ProtNLM"/>
    </source>
</evidence>
<comment type="caution">
    <text evidence="2">The sequence shown here is derived from an EMBL/GenBank/DDBJ whole genome shotgun (WGS) entry which is preliminary data.</text>
</comment>
<keyword evidence="1" id="KW-1133">Transmembrane helix</keyword>
<protein>
    <recommendedName>
        <fullName evidence="4">HNH endonuclease</fullName>
    </recommendedName>
</protein>
<sequence>MLIFWGRRVSRKKMGYVADFCPMCREAQTFLLREVRSYSHIYYIPTSANTLEGYERVCQGCKLLQGGAPRQYVATAKKPAHVRDILARSFPSFDEVYGERMKIEDALRLAPDTVPISVRRALIQQPFLVLSPVVDARFRHIHVDLVGLACLFAGPALAMLVFTQVERLPEPYGTALAIAGGIAGMGVLLWGLNTAAHRYGRRKLTPWIARTLQPLRPSEAEIAFVLNDLKARRLKIGRILKPSRIAAALAK</sequence>
<feature type="transmembrane region" description="Helical" evidence="1">
    <location>
        <begin position="171"/>
        <end position="192"/>
    </location>
</feature>
<evidence type="ECO:0000313" key="2">
    <source>
        <dbReference type="EMBL" id="MBM7123150.1"/>
    </source>
</evidence>
<dbReference type="RefSeq" id="WP_204637599.1">
    <property type="nucleotide sequence ID" value="NZ_JADIKC010000009.1"/>
</dbReference>
<proteinExistence type="predicted"/>
<keyword evidence="1" id="KW-0812">Transmembrane</keyword>
<name>A0ABS2JVV8_9GAMM</name>
<organism evidence="2 3">
    <name type="scientific">Dyella kyungheensis</name>
    <dbReference type="NCBI Taxonomy" id="1242174"/>
    <lineage>
        <taxon>Bacteria</taxon>
        <taxon>Pseudomonadati</taxon>
        <taxon>Pseudomonadota</taxon>
        <taxon>Gammaproteobacteria</taxon>
        <taxon>Lysobacterales</taxon>
        <taxon>Rhodanobacteraceae</taxon>
        <taxon>Dyella</taxon>
    </lineage>
</organism>
<accession>A0ABS2JVV8</accession>
<dbReference type="Proteomes" id="UP001430065">
    <property type="component" value="Unassembled WGS sequence"/>
</dbReference>
<evidence type="ECO:0000313" key="3">
    <source>
        <dbReference type="Proteomes" id="UP001430065"/>
    </source>
</evidence>
<keyword evidence="3" id="KW-1185">Reference proteome</keyword>
<keyword evidence="1" id="KW-0472">Membrane</keyword>
<feature type="transmembrane region" description="Helical" evidence="1">
    <location>
        <begin position="145"/>
        <end position="165"/>
    </location>
</feature>